<evidence type="ECO:0000256" key="6">
    <source>
        <dbReference type="RuleBase" id="RU366026"/>
    </source>
</evidence>
<reference evidence="8 9" key="1">
    <citation type="submission" date="2019-10" db="EMBL/GenBank/DDBJ databases">
        <title>New species of Slilvanegrellaceae.</title>
        <authorList>
            <person name="Pitt A."/>
            <person name="Hahn M.W."/>
        </authorList>
    </citation>
    <scope>NUCLEOTIDE SEQUENCE [LARGE SCALE GENOMIC DNA]</scope>
    <source>
        <strain evidence="8 9">SP-Ram-0.45-NSY-1</strain>
    </source>
</reference>
<comment type="similarity">
    <text evidence="1 6">Belongs to the Cob(I)alamin adenosyltransferase family.</text>
</comment>
<evidence type="ECO:0000256" key="1">
    <source>
        <dbReference type="ARBA" id="ARBA00007487"/>
    </source>
</evidence>
<dbReference type="InterPro" id="IPR029499">
    <property type="entry name" value="PduO-typ"/>
</dbReference>
<dbReference type="InterPro" id="IPR016030">
    <property type="entry name" value="CblAdoTrfase-like"/>
</dbReference>
<comment type="catalytic activity">
    <reaction evidence="6">
        <text>2 cob(II)yrinate a,c diamide + reduced [electron-transfer flavoprotein] + 2 ATP = 2 adenosylcob(III)yrinate a,c-diamide + 2 triphosphate + oxidized [electron-transfer flavoprotein] + 3 H(+)</text>
        <dbReference type="Rhea" id="RHEA:11528"/>
        <dbReference type="Rhea" id="RHEA-COMP:10685"/>
        <dbReference type="Rhea" id="RHEA-COMP:10686"/>
        <dbReference type="ChEBI" id="CHEBI:15378"/>
        <dbReference type="ChEBI" id="CHEBI:18036"/>
        <dbReference type="ChEBI" id="CHEBI:30616"/>
        <dbReference type="ChEBI" id="CHEBI:57692"/>
        <dbReference type="ChEBI" id="CHEBI:58307"/>
        <dbReference type="ChEBI" id="CHEBI:58503"/>
        <dbReference type="ChEBI" id="CHEBI:58537"/>
        <dbReference type="EC" id="2.5.1.17"/>
    </reaction>
</comment>
<keyword evidence="6" id="KW-0169">Cobalamin biosynthesis</keyword>
<dbReference type="EMBL" id="WFLM01000003">
    <property type="protein sequence ID" value="KAB8038849.1"/>
    <property type="molecule type" value="Genomic_DNA"/>
</dbReference>
<comment type="caution">
    <text evidence="8">The sequence shown here is derived from an EMBL/GenBank/DDBJ whole genome shotgun (WGS) entry which is preliminary data.</text>
</comment>
<evidence type="ECO:0000313" key="9">
    <source>
        <dbReference type="Proteomes" id="UP000437748"/>
    </source>
</evidence>
<evidence type="ECO:0000256" key="2">
    <source>
        <dbReference type="ARBA" id="ARBA00011233"/>
    </source>
</evidence>
<sequence length="201" mass="23050">MRIVKVYTKTGDKGTTGLADGSRISKDDLRIESYGTVDELNSIIGICRQNILNIPSKEQKLLDTWLFAIQNDLFNLGADLATPLSSRWEKMIVINEFDIKQLEKIIDLCQNLLEPLHEFVLPGGTLLNSYLHLARTICRRSERLIVSLSKEKEINPQIIPYINRLSDLLFVLSRWVQKLVNIKEVTWDKNMGVRALNNLKD</sequence>
<keyword evidence="4 6" id="KW-0547">Nucleotide-binding</keyword>
<comment type="catalytic activity">
    <reaction evidence="6">
        <text>2 cob(II)alamin + reduced [electron-transfer flavoprotein] + 2 ATP = 2 adenosylcob(III)alamin + 2 triphosphate + oxidized [electron-transfer flavoprotein] + 3 H(+)</text>
        <dbReference type="Rhea" id="RHEA:28671"/>
        <dbReference type="Rhea" id="RHEA-COMP:10685"/>
        <dbReference type="Rhea" id="RHEA-COMP:10686"/>
        <dbReference type="ChEBI" id="CHEBI:15378"/>
        <dbReference type="ChEBI" id="CHEBI:16304"/>
        <dbReference type="ChEBI" id="CHEBI:18036"/>
        <dbReference type="ChEBI" id="CHEBI:18408"/>
        <dbReference type="ChEBI" id="CHEBI:30616"/>
        <dbReference type="ChEBI" id="CHEBI:57692"/>
        <dbReference type="ChEBI" id="CHEBI:58307"/>
        <dbReference type="EC" id="2.5.1.17"/>
    </reaction>
</comment>
<evidence type="ECO:0000256" key="5">
    <source>
        <dbReference type="ARBA" id="ARBA00022840"/>
    </source>
</evidence>
<dbReference type="GO" id="GO:0009236">
    <property type="term" value="P:cobalamin biosynthetic process"/>
    <property type="evidence" value="ECO:0007669"/>
    <property type="project" value="UniProtKB-UniRule"/>
</dbReference>
<keyword evidence="9" id="KW-1185">Reference proteome</keyword>
<evidence type="ECO:0000256" key="3">
    <source>
        <dbReference type="ARBA" id="ARBA00022679"/>
    </source>
</evidence>
<comment type="pathway">
    <text evidence="6">Cofactor biosynthesis; adenosylcobalamin biosynthesis; adenosylcobalamin from cob(II)yrinate a,c-diamide: step 2/7.</text>
</comment>
<dbReference type="EC" id="2.5.1.17" evidence="6"/>
<evidence type="ECO:0000259" key="7">
    <source>
        <dbReference type="Pfam" id="PF01923"/>
    </source>
</evidence>
<dbReference type="GO" id="GO:0008817">
    <property type="term" value="F:corrinoid adenosyltransferase activity"/>
    <property type="evidence" value="ECO:0007669"/>
    <property type="project" value="UniProtKB-UniRule"/>
</dbReference>
<dbReference type="UniPathway" id="UPA00148">
    <property type="reaction ID" value="UER00233"/>
</dbReference>
<dbReference type="PANTHER" id="PTHR12213:SF0">
    <property type="entry name" value="CORRINOID ADENOSYLTRANSFERASE MMAB"/>
    <property type="match status" value="1"/>
</dbReference>
<dbReference type="Proteomes" id="UP000437748">
    <property type="component" value="Unassembled WGS sequence"/>
</dbReference>
<organism evidence="8 9">
    <name type="scientific">Silvanigrella paludirubra</name>
    <dbReference type="NCBI Taxonomy" id="2499159"/>
    <lineage>
        <taxon>Bacteria</taxon>
        <taxon>Pseudomonadati</taxon>
        <taxon>Bdellovibrionota</taxon>
        <taxon>Oligoflexia</taxon>
        <taxon>Silvanigrellales</taxon>
        <taxon>Silvanigrellaceae</taxon>
        <taxon>Silvanigrella</taxon>
    </lineage>
</organism>
<dbReference type="NCBIfam" id="TIGR00636">
    <property type="entry name" value="PduO_Nterm"/>
    <property type="match status" value="1"/>
</dbReference>
<dbReference type="PANTHER" id="PTHR12213">
    <property type="entry name" value="CORRINOID ADENOSYLTRANSFERASE"/>
    <property type="match status" value="1"/>
</dbReference>
<protein>
    <recommendedName>
        <fullName evidence="6">Corrinoid adenosyltransferase</fullName>
        <ecNumber evidence="6">2.5.1.17</ecNumber>
    </recommendedName>
    <alternativeName>
        <fullName evidence="6">Cob(II)alamin adenosyltransferase</fullName>
    </alternativeName>
    <alternativeName>
        <fullName evidence="6">Cob(II)yrinic acid a,c-diamide adenosyltransferase</fullName>
    </alternativeName>
    <alternativeName>
        <fullName evidence="6">Cobinamide/cobalamin adenosyltransferase</fullName>
    </alternativeName>
</protein>
<dbReference type="InterPro" id="IPR036451">
    <property type="entry name" value="CblAdoTrfase-like_sf"/>
</dbReference>
<feature type="domain" description="Cobalamin adenosyltransferase-like" evidence="7">
    <location>
        <begin position="6"/>
        <end position="176"/>
    </location>
</feature>
<dbReference type="OrthoDB" id="9791169at2"/>
<comment type="subunit">
    <text evidence="2">Homotrimer.</text>
</comment>
<dbReference type="RefSeq" id="WP_153420237.1">
    <property type="nucleotide sequence ID" value="NZ_WFLM01000003.1"/>
</dbReference>
<dbReference type="FunFam" id="1.20.1200.10:FF:000001">
    <property type="entry name" value="Cob(I)yrinic acid a,c-diamide adenosyltransferase"/>
    <property type="match status" value="1"/>
</dbReference>
<dbReference type="AlphaFoldDB" id="A0A6N6VVW0"/>
<evidence type="ECO:0000313" key="8">
    <source>
        <dbReference type="EMBL" id="KAB8038849.1"/>
    </source>
</evidence>
<dbReference type="Pfam" id="PF01923">
    <property type="entry name" value="Cob_adeno_trans"/>
    <property type="match status" value="1"/>
</dbReference>
<dbReference type="GO" id="GO:0005524">
    <property type="term" value="F:ATP binding"/>
    <property type="evidence" value="ECO:0007669"/>
    <property type="project" value="UniProtKB-UniRule"/>
</dbReference>
<proteinExistence type="inferred from homology"/>
<accession>A0A6N6VVW0</accession>
<gene>
    <name evidence="8" type="ORF">GCL60_08290</name>
</gene>
<dbReference type="Gene3D" id="1.20.1200.10">
    <property type="entry name" value="Cobalamin adenosyltransferase-like"/>
    <property type="match status" value="1"/>
</dbReference>
<dbReference type="SUPFAM" id="SSF89028">
    <property type="entry name" value="Cobalamin adenosyltransferase-like"/>
    <property type="match status" value="1"/>
</dbReference>
<evidence type="ECO:0000256" key="4">
    <source>
        <dbReference type="ARBA" id="ARBA00022741"/>
    </source>
</evidence>
<keyword evidence="5 6" id="KW-0067">ATP-binding</keyword>
<keyword evidence="3 6" id="KW-0808">Transferase</keyword>
<name>A0A6N6VVW0_9BACT</name>